<dbReference type="PANTHER" id="PTHR48006">
    <property type="entry name" value="LEUCINE-RICH REPEAT-CONTAINING PROTEIN DDB_G0281931-RELATED"/>
    <property type="match status" value="1"/>
</dbReference>
<dbReference type="Pfam" id="PF00560">
    <property type="entry name" value="LRR_1"/>
    <property type="match status" value="3"/>
</dbReference>
<dbReference type="Gene3D" id="3.30.200.20">
    <property type="entry name" value="Phosphorylase Kinase, domain 1"/>
    <property type="match status" value="1"/>
</dbReference>
<keyword evidence="2" id="KW-0433">Leucine-rich repeat</keyword>
<dbReference type="SUPFAM" id="SSF52058">
    <property type="entry name" value="L domain-like"/>
    <property type="match status" value="1"/>
</dbReference>
<gene>
    <name evidence="10" type="ORF">Acr_06g0003650</name>
</gene>
<dbReference type="PROSITE" id="PS50011">
    <property type="entry name" value="PROTEIN_KINASE_DOM"/>
    <property type="match status" value="1"/>
</dbReference>
<dbReference type="InterPro" id="IPR011009">
    <property type="entry name" value="Kinase-like_dom_sf"/>
</dbReference>
<evidence type="ECO:0000256" key="5">
    <source>
        <dbReference type="ARBA" id="ARBA00022989"/>
    </source>
</evidence>
<dbReference type="FunFam" id="3.80.10.10:FF:000673">
    <property type="entry name" value="Probable LRR receptor-like serine/threonine-protein kinase At2g02780"/>
    <property type="match status" value="1"/>
</dbReference>
<evidence type="ECO:0000256" key="3">
    <source>
        <dbReference type="ARBA" id="ARBA00022692"/>
    </source>
</evidence>
<dbReference type="InterPro" id="IPR032675">
    <property type="entry name" value="LRR_dom_sf"/>
</dbReference>
<sequence>MEIFRGFLCFSISLLTFHFFLPVSIAQLSPSETRILFQVQQILEYPEVLWGWNNWTNFCYLPPNPSLSIVCSDSHITELTVTGNRTSPSHLQKPTSGKLLVSRQTLSDKFSIDSLFTIVTKLSSLKVLSLVSLGLWGPLPAKINRLNSLEVLNISSNFIYGEVPASIASMKNLKSLVLGDNLLNGSVPDLGGLQGLQELDFSNNRLGPKFPSLGNNLVIIVLRNNSLRSEIPSKIEDFDLLQRLDVSSNKLIGPIPANLFALPSIEYLNLADNQFSGALSTNVTCNANLSFVDVSKNLLIGKLPVCIGSNSRNRTVLSWWNCLGNGSLKYQHPYRFCHKEALAVKPPVRGREGPSAMKLGLILGIIGGIIGAVGIFGLLVLVILRKSNRNEADNFNCDSFVFNKTSIRGSPIIDGRHVPRSIRAPAIGLSPYHVFTLEEMEDATNNFDPSNLVKEGSQGQLYKARLRDGSMALVKCLKLKQKHSYQNLQQQMEMISKLRHRHLVSVLGHCIVTFQDHPSNTATTVLIVLEHVANGSLRDHLTDWKKREYLKWPQRMGITTGIARGIQFLHTGIVPGVFGNDLKIENILLDDSLNAKINSYNISLPSKVGGSESPLSGQDTSDHHGSIEIAEKNDIYQLGVILLEAITGKPITSESELDDLKLQLERTLSESPSRLKELIDPSIRGTFAYDSIKTAVEITFEMSRQRLKCASNHRRRSLALAVFDSSSRRMD</sequence>
<evidence type="ECO:0000256" key="6">
    <source>
        <dbReference type="ARBA" id="ARBA00023136"/>
    </source>
</evidence>
<dbReference type="OrthoDB" id="676979at2759"/>
<comment type="subcellular location">
    <subcellularLocation>
        <location evidence="1">Membrane</location>
        <topology evidence="1">Single-pass type I membrane protein</topology>
    </subcellularLocation>
</comment>
<evidence type="ECO:0000259" key="9">
    <source>
        <dbReference type="PROSITE" id="PS50011"/>
    </source>
</evidence>
<accession>A0A7J0EPK3</accession>
<keyword evidence="8" id="KW-0732">Signal</keyword>
<protein>
    <submittedName>
        <fullName evidence="10">Leucine-rich repeat protein kinase family protein</fullName>
    </submittedName>
</protein>
<dbReference type="InterPro" id="IPR051824">
    <property type="entry name" value="LRR_Rcpt-Like_S/T_Kinase"/>
</dbReference>
<keyword evidence="11" id="KW-1185">Reference proteome</keyword>
<name>A0A7J0EPK3_9ERIC</name>
<evidence type="ECO:0000313" key="11">
    <source>
        <dbReference type="Proteomes" id="UP000585474"/>
    </source>
</evidence>
<evidence type="ECO:0000256" key="4">
    <source>
        <dbReference type="ARBA" id="ARBA00022737"/>
    </source>
</evidence>
<dbReference type="SMART" id="SM00220">
    <property type="entry name" value="S_TKc"/>
    <property type="match status" value="1"/>
</dbReference>
<feature type="domain" description="Protein kinase" evidence="9">
    <location>
        <begin position="447"/>
        <end position="731"/>
    </location>
</feature>
<reference evidence="10 11" key="1">
    <citation type="submission" date="2019-07" db="EMBL/GenBank/DDBJ databases">
        <title>De Novo Assembly of kiwifruit Actinidia rufa.</title>
        <authorList>
            <person name="Sugita-Konishi S."/>
            <person name="Sato K."/>
            <person name="Mori E."/>
            <person name="Abe Y."/>
            <person name="Kisaki G."/>
            <person name="Hamano K."/>
            <person name="Suezawa K."/>
            <person name="Otani M."/>
            <person name="Fukuda T."/>
            <person name="Manabe T."/>
            <person name="Gomi K."/>
            <person name="Tabuchi M."/>
            <person name="Akimitsu K."/>
            <person name="Kataoka I."/>
        </authorList>
    </citation>
    <scope>NUCLEOTIDE SEQUENCE [LARGE SCALE GENOMIC DNA]</scope>
    <source>
        <strain evidence="11">cv. Fuchu</strain>
    </source>
</reference>
<dbReference type="InterPro" id="IPR000719">
    <property type="entry name" value="Prot_kinase_dom"/>
</dbReference>
<dbReference type="Pfam" id="PF00069">
    <property type="entry name" value="Pkinase"/>
    <property type="match status" value="1"/>
</dbReference>
<dbReference type="PANTHER" id="PTHR48006:SF73">
    <property type="entry name" value="PROTEIN KINASE DOMAIN-CONTAINING PROTEIN"/>
    <property type="match status" value="1"/>
</dbReference>
<dbReference type="GO" id="GO:0004672">
    <property type="term" value="F:protein kinase activity"/>
    <property type="evidence" value="ECO:0007669"/>
    <property type="project" value="InterPro"/>
</dbReference>
<dbReference type="Gene3D" id="1.10.510.10">
    <property type="entry name" value="Transferase(Phosphotransferase) domain 1"/>
    <property type="match status" value="1"/>
</dbReference>
<keyword evidence="5 7" id="KW-1133">Transmembrane helix</keyword>
<dbReference type="InterPro" id="IPR001611">
    <property type="entry name" value="Leu-rich_rpt"/>
</dbReference>
<dbReference type="GO" id="GO:0016020">
    <property type="term" value="C:membrane"/>
    <property type="evidence" value="ECO:0007669"/>
    <property type="project" value="UniProtKB-SubCell"/>
</dbReference>
<keyword evidence="4" id="KW-0677">Repeat</keyword>
<dbReference type="Gene3D" id="3.80.10.10">
    <property type="entry name" value="Ribonuclease Inhibitor"/>
    <property type="match status" value="2"/>
</dbReference>
<keyword evidence="3 7" id="KW-0812">Transmembrane</keyword>
<feature type="transmembrane region" description="Helical" evidence="7">
    <location>
        <begin position="359"/>
        <end position="384"/>
    </location>
</feature>
<dbReference type="SUPFAM" id="SSF56112">
    <property type="entry name" value="Protein kinase-like (PK-like)"/>
    <property type="match status" value="1"/>
</dbReference>
<evidence type="ECO:0000256" key="2">
    <source>
        <dbReference type="ARBA" id="ARBA00022614"/>
    </source>
</evidence>
<evidence type="ECO:0000256" key="7">
    <source>
        <dbReference type="SAM" id="Phobius"/>
    </source>
</evidence>
<dbReference type="EMBL" id="BJWL01000006">
    <property type="protein sequence ID" value="GFY88425.1"/>
    <property type="molecule type" value="Genomic_DNA"/>
</dbReference>
<keyword evidence="10" id="KW-0808">Transferase</keyword>
<dbReference type="Proteomes" id="UP000585474">
    <property type="component" value="Unassembled WGS sequence"/>
</dbReference>
<organism evidence="10 11">
    <name type="scientific">Actinidia rufa</name>
    <dbReference type="NCBI Taxonomy" id="165716"/>
    <lineage>
        <taxon>Eukaryota</taxon>
        <taxon>Viridiplantae</taxon>
        <taxon>Streptophyta</taxon>
        <taxon>Embryophyta</taxon>
        <taxon>Tracheophyta</taxon>
        <taxon>Spermatophyta</taxon>
        <taxon>Magnoliopsida</taxon>
        <taxon>eudicotyledons</taxon>
        <taxon>Gunneridae</taxon>
        <taxon>Pentapetalae</taxon>
        <taxon>asterids</taxon>
        <taxon>Ericales</taxon>
        <taxon>Actinidiaceae</taxon>
        <taxon>Actinidia</taxon>
    </lineage>
</organism>
<evidence type="ECO:0000256" key="1">
    <source>
        <dbReference type="ARBA" id="ARBA00004479"/>
    </source>
</evidence>
<comment type="caution">
    <text evidence="10">The sequence shown here is derived from an EMBL/GenBank/DDBJ whole genome shotgun (WGS) entry which is preliminary data.</text>
</comment>
<evidence type="ECO:0000256" key="8">
    <source>
        <dbReference type="SAM" id="SignalP"/>
    </source>
</evidence>
<feature type="signal peptide" evidence="8">
    <location>
        <begin position="1"/>
        <end position="26"/>
    </location>
</feature>
<dbReference type="AlphaFoldDB" id="A0A7J0EPK3"/>
<evidence type="ECO:0000313" key="10">
    <source>
        <dbReference type="EMBL" id="GFY88425.1"/>
    </source>
</evidence>
<dbReference type="GO" id="GO:0005524">
    <property type="term" value="F:ATP binding"/>
    <property type="evidence" value="ECO:0007669"/>
    <property type="project" value="InterPro"/>
</dbReference>
<keyword evidence="6 7" id="KW-0472">Membrane</keyword>
<proteinExistence type="predicted"/>
<keyword evidence="10" id="KW-0418">Kinase</keyword>
<feature type="chain" id="PRO_5029709727" evidence="8">
    <location>
        <begin position="27"/>
        <end position="731"/>
    </location>
</feature>